<dbReference type="InterPro" id="IPR045865">
    <property type="entry name" value="ACT-like_dom_sf"/>
</dbReference>
<dbReference type="GO" id="GO:0006564">
    <property type="term" value="P:L-serine biosynthetic process"/>
    <property type="evidence" value="ECO:0007669"/>
    <property type="project" value="UniProtKB-ARBA"/>
</dbReference>
<evidence type="ECO:0000256" key="3">
    <source>
        <dbReference type="ARBA" id="ARBA00023002"/>
    </source>
</evidence>
<evidence type="ECO:0000256" key="2">
    <source>
        <dbReference type="ARBA" id="ARBA00022605"/>
    </source>
</evidence>
<dbReference type="PROSITE" id="PS00670">
    <property type="entry name" value="D_2_HYDROXYACID_DH_2"/>
    <property type="match status" value="1"/>
</dbReference>
<comment type="pathway">
    <text evidence="5">Amino-acid biosynthesis.</text>
</comment>
<dbReference type="NCBIfam" id="NF008759">
    <property type="entry name" value="PRK11790.1"/>
    <property type="match status" value="1"/>
</dbReference>
<dbReference type="STRING" id="1344416.A0A139AH42"/>
<dbReference type="InterPro" id="IPR006140">
    <property type="entry name" value="D-isomer_DH_NAD-bd"/>
</dbReference>
<evidence type="ECO:0000256" key="6">
    <source>
        <dbReference type="RuleBase" id="RU003719"/>
    </source>
</evidence>
<dbReference type="PANTHER" id="PTHR42789">
    <property type="entry name" value="D-ISOMER SPECIFIC 2-HYDROXYACID DEHYDROGENASE FAMILY PROTEIN (AFU_ORTHOLOGUE AFUA_6G10090)"/>
    <property type="match status" value="1"/>
</dbReference>
<feature type="domain" description="D-isomer specific 2-hydroxyacid dehydrogenase NAD-binding" evidence="8">
    <location>
        <begin position="144"/>
        <end position="336"/>
    </location>
</feature>
<dbReference type="OMA" id="ICDFPEP"/>
<evidence type="ECO:0000256" key="4">
    <source>
        <dbReference type="ARBA" id="ARBA00023027"/>
    </source>
</evidence>
<evidence type="ECO:0000259" key="7">
    <source>
        <dbReference type="Pfam" id="PF00389"/>
    </source>
</evidence>
<name>A0A139AH42_GONPJ</name>
<evidence type="ECO:0000313" key="10">
    <source>
        <dbReference type="Proteomes" id="UP000070544"/>
    </source>
</evidence>
<dbReference type="Proteomes" id="UP000070544">
    <property type="component" value="Unassembled WGS sequence"/>
</dbReference>
<keyword evidence="4" id="KW-0520">NAD</keyword>
<dbReference type="InterPro" id="IPR036291">
    <property type="entry name" value="NAD(P)-bd_dom_sf"/>
</dbReference>
<evidence type="ECO:0000313" key="9">
    <source>
        <dbReference type="EMBL" id="KXS16131.1"/>
    </source>
</evidence>
<evidence type="ECO:0000256" key="5">
    <source>
        <dbReference type="ARBA" id="ARBA00029440"/>
    </source>
</evidence>
<dbReference type="InterPro" id="IPR029752">
    <property type="entry name" value="D-isomer_DH_CS1"/>
</dbReference>
<dbReference type="SUPFAM" id="SSF55021">
    <property type="entry name" value="ACT-like"/>
    <property type="match status" value="1"/>
</dbReference>
<dbReference type="AlphaFoldDB" id="A0A139AH42"/>
<keyword evidence="2" id="KW-0028">Amino-acid biosynthesis</keyword>
<dbReference type="Gene3D" id="3.30.70.260">
    <property type="match status" value="1"/>
</dbReference>
<sequence length="478" mass="51484">MVNNHAQPAAWVLETVHGAAHHNDTSNFFDPFKEASEMKVLLLENVNERGIEVLKSAGFRVESEKKSLTEDDLIARIPHVHVLGIRSKTKITRRVLEHAHNLIAIGAFGIGTNQIDLEAATAMGIAVFNSQGGSTRSVAELVVANIFALARRIGDSNTLMHSKRWIKVSMIIISLHICSNGPVKSSTGSRTVQGKTLGVVGYGKIGSTAGAMAEALGMNVVYYDAFPMRPKGNARMMPTVLDVLSVSDFITLHVPATKDTDGMIGAEQLAACKKGACIINTSRGSIHLPSLVSSIRAGHLGGAAIDVFTNEPSTNDAPFETELQGCPNVILTPHVGGSTEEAQQAIGEEVAARLVAYVNMAATHGSVNLANVEGSQHPENEHVFRLVNVHKNVPGVLRQINQILADVNIERQTSASRGAFSYLLADVELRSPTELESVHARLCSIPEVVRTRVLHWIPIERSRTPSLRDGDLEDDPAE</sequence>
<dbReference type="Gene3D" id="3.40.50.720">
    <property type="entry name" value="NAD(P)-binding Rossmann-like Domain"/>
    <property type="match status" value="2"/>
</dbReference>
<evidence type="ECO:0000259" key="8">
    <source>
        <dbReference type="Pfam" id="PF02826"/>
    </source>
</evidence>
<evidence type="ECO:0008006" key="11">
    <source>
        <dbReference type="Google" id="ProtNLM"/>
    </source>
</evidence>
<accession>A0A139AH42</accession>
<evidence type="ECO:0000256" key="1">
    <source>
        <dbReference type="ARBA" id="ARBA00005854"/>
    </source>
</evidence>
<keyword evidence="3 6" id="KW-0560">Oxidoreductase</keyword>
<dbReference type="SUPFAM" id="SSF51735">
    <property type="entry name" value="NAD(P)-binding Rossmann-fold domains"/>
    <property type="match status" value="1"/>
</dbReference>
<dbReference type="InterPro" id="IPR050857">
    <property type="entry name" value="D-2-hydroxyacid_DH"/>
</dbReference>
<organism evidence="9 10">
    <name type="scientific">Gonapodya prolifera (strain JEL478)</name>
    <name type="common">Monoblepharis prolifera</name>
    <dbReference type="NCBI Taxonomy" id="1344416"/>
    <lineage>
        <taxon>Eukaryota</taxon>
        <taxon>Fungi</taxon>
        <taxon>Fungi incertae sedis</taxon>
        <taxon>Chytridiomycota</taxon>
        <taxon>Chytridiomycota incertae sedis</taxon>
        <taxon>Monoblepharidomycetes</taxon>
        <taxon>Monoblepharidales</taxon>
        <taxon>Gonapodyaceae</taxon>
        <taxon>Gonapodya</taxon>
    </lineage>
</organism>
<dbReference type="GO" id="GO:0051287">
    <property type="term" value="F:NAD binding"/>
    <property type="evidence" value="ECO:0007669"/>
    <property type="project" value="InterPro"/>
</dbReference>
<dbReference type="InterPro" id="IPR029753">
    <property type="entry name" value="D-isomer_DH_CS"/>
</dbReference>
<proteinExistence type="inferred from homology"/>
<dbReference type="FunFam" id="3.40.50.720:FF:000041">
    <property type="entry name" value="D-3-phosphoglycerate dehydrogenase"/>
    <property type="match status" value="1"/>
</dbReference>
<dbReference type="EMBL" id="KQ965756">
    <property type="protein sequence ID" value="KXS16131.1"/>
    <property type="molecule type" value="Genomic_DNA"/>
</dbReference>
<gene>
    <name evidence="9" type="ORF">M427DRAFT_301476</name>
</gene>
<reference evidence="9 10" key="1">
    <citation type="journal article" date="2015" name="Genome Biol. Evol.">
        <title>Phylogenomic analyses indicate that early fungi evolved digesting cell walls of algal ancestors of land plants.</title>
        <authorList>
            <person name="Chang Y."/>
            <person name="Wang S."/>
            <person name="Sekimoto S."/>
            <person name="Aerts A.L."/>
            <person name="Choi C."/>
            <person name="Clum A."/>
            <person name="LaButti K.M."/>
            <person name="Lindquist E.A."/>
            <person name="Yee Ngan C."/>
            <person name="Ohm R.A."/>
            <person name="Salamov A.A."/>
            <person name="Grigoriev I.V."/>
            <person name="Spatafora J.W."/>
            <person name="Berbee M.L."/>
        </authorList>
    </citation>
    <scope>NUCLEOTIDE SEQUENCE [LARGE SCALE GENOMIC DNA]</scope>
    <source>
        <strain evidence="9 10">JEL478</strain>
    </source>
</reference>
<dbReference type="GO" id="GO:0004617">
    <property type="term" value="F:phosphoglycerate dehydrogenase activity"/>
    <property type="evidence" value="ECO:0007669"/>
    <property type="project" value="UniProtKB-ARBA"/>
</dbReference>
<dbReference type="PROSITE" id="PS00065">
    <property type="entry name" value="D_2_HYDROXYACID_DH_1"/>
    <property type="match status" value="1"/>
</dbReference>
<feature type="domain" description="D-isomer specific 2-hydroxyacid dehydrogenase catalytic" evidence="7">
    <location>
        <begin position="40"/>
        <end position="368"/>
    </location>
</feature>
<comment type="similarity">
    <text evidence="1 6">Belongs to the D-isomer specific 2-hydroxyacid dehydrogenase family.</text>
</comment>
<dbReference type="Pfam" id="PF00389">
    <property type="entry name" value="2-Hacid_dh"/>
    <property type="match status" value="1"/>
</dbReference>
<keyword evidence="10" id="KW-1185">Reference proteome</keyword>
<dbReference type="OrthoDB" id="418179at2759"/>
<dbReference type="PANTHER" id="PTHR42789:SF1">
    <property type="entry name" value="D-ISOMER SPECIFIC 2-HYDROXYACID DEHYDROGENASE FAMILY PROTEIN (AFU_ORTHOLOGUE AFUA_6G10090)"/>
    <property type="match status" value="1"/>
</dbReference>
<protein>
    <recommendedName>
        <fullName evidence="11">Phosphoglycerate dehydrogenase</fullName>
    </recommendedName>
</protein>
<dbReference type="InterPro" id="IPR006139">
    <property type="entry name" value="D-isomer_2_OHA_DH_cat_dom"/>
</dbReference>
<dbReference type="SUPFAM" id="SSF52283">
    <property type="entry name" value="Formate/glycerate dehydrogenase catalytic domain-like"/>
    <property type="match status" value="1"/>
</dbReference>
<dbReference type="Pfam" id="PF02826">
    <property type="entry name" value="2-Hacid_dh_C"/>
    <property type="match status" value="1"/>
</dbReference>
<dbReference type="GO" id="GO:0047545">
    <property type="term" value="F:(S)-2-hydroxyglutarate dehydrogenase activity"/>
    <property type="evidence" value="ECO:0007669"/>
    <property type="project" value="UniProtKB-ARBA"/>
</dbReference>